<dbReference type="GO" id="GO:0009229">
    <property type="term" value="P:thiamine diphosphate biosynthetic process"/>
    <property type="evidence" value="ECO:0007669"/>
    <property type="project" value="UniProtKB-UniRule"/>
</dbReference>
<gene>
    <name evidence="10" type="primary">thiE</name>
    <name evidence="14" type="ORF">SAMN05421740_103254</name>
</gene>
<feature type="binding site" evidence="10">
    <location>
        <position position="112"/>
    </location>
    <ligand>
        <name>4-amino-2-methyl-5-(diphosphooxymethyl)pyrimidine</name>
        <dbReference type="ChEBI" id="CHEBI:57841"/>
    </ligand>
</feature>
<dbReference type="SUPFAM" id="SSF51391">
    <property type="entry name" value="Thiamin phosphate synthase"/>
    <property type="match status" value="1"/>
</dbReference>
<name>A0A1H7LU50_9SPHI</name>
<evidence type="ECO:0000256" key="1">
    <source>
        <dbReference type="ARBA" id="ARBA00003814"/>
    </source>
</evidence>
<dbReference type="InterPro" id="IPR013785">
    <property type="entry name" value="Aldolase_TIM"/>
</dbReference>
<evidence type="ECO:0000256" key="6">
    <source>
        <dbReference type="ARBA" id="ARBA00022977"/>
    </source>
</evidence>
<feature type="binding site" evidence="10">
    <location>
        <position position="141"/>
    </location>
    <ligand>
        <name>4-amino-2-methyl-5-(diphosphooxymethyl)pyrimidine</name>
        <dbReference type="ChEBI" id="CHEBI:57841"/>
    </ligand>
</feature>
<dbReference type="GO" id="GO:0009228">
    <property type="term" value="P:thiamine biosynthetic process"/>
    <property type="evidence" value="ECO:0007669"/>
    <property type="project" value="UniProtKB-KW"/>
</dbReference>
<dbReference type="Gene3D" id="3.20.20.70">
    <property type="entry name" value="Aldolase class I"/>
    <property type="match status" value="1"/>
</dbReference>
<dbReference type="RefSeq" id="WP_090604734.1">
    <property type="nucleotide sequence ID" value="NZ_FNZR01000003.1"/>
</dbReference>
<dbReference type="UniPathway" id="UPA00060">
    <property type="reaction ID" value="UER00141"/>
</dbReference>
<sequence length="213" mass="23109">MKASRPFPYHLYLVISEADCRGRDPLWVAEEAILGGVDIIQLREKHVATDVFLDKAAQLKQVTDRHRVPLIINDSLTVAMAVGAFGIHVGQQDTPPSEVRRVWPDCQLLGYSIEQQEQLQSRETAAADCLGVSPIFSTATKTDTVTEWGIAGIRQLRGLTDKPLIAIGRMNAGNAREAIRAGADCIAVVSAICAADSPRKAANELKNVINNAL</sequence>
<dbReference type="NCBIfam" id="TIGR00693">
    <property type="entry name" value="thiE"/>
    <property type="match status" value="1"/>
</dbReference>
<dbReference type="PANTHER" id="PTHR20857">
    <property type="entry name" value="THIAMINE-PHOSPHATE PYROPHOSPHORYLASE"/>
    <property type="match status" value="1"/>
</dbReference>
<evidence type="ECO:0000256" key="5">
    <source>
        <dbReference type="ARBA" id="ARBA00022842"/>
    </source>
</evidence>
<evidence type="ECO:0000256" key="9">
    <source>
        <dbReference type="ARBA" id="ARBA00047883"/>
    </source>
</evidence>
<evidence type="ECO:0000256" key="2">
    <source>
        <dbReference type="ARBA" id="ARBA00005165"/>
    </source>
</evidence>
<evidence type="ECO:0000256" key="12">
    <source>
        <dbReference type="RuleBase" id="RU004253"/>
    </source>
</evidence>
<dbReference type="GO" id="GO:0005737">
    <property type="term" value="C:cytoplasm"/>
    <property type="evidence" value="ECO:0007669"/>
    <property type="project" value="TreeGrafter"/>
</dbReference>
<keyword evidence="15" id="KW-1185">Reference proteome</keyword>
<dbReference type="Proteomes" id="UP000198916">
    <property type="component" value="Unassembled WGS sequence"/>
</dbReference>
<dbReference type="FunFam" id="3.20.20.70:FF:000096">
    <property type="entry name" value="Thiamine-phosphate synthase"/>
    <property type="match status" value="1"/>
</dbReference>
<comment type="function">
    <text evidence="1 10">Condenses 4-methyl-5-(beta-hydroxyethyl)thiazole monophosphate (THZ-P) and 2-methyl-4-amino-5-hydroxymethyl pyrimidine pyrophosphate (HMP-PP) to form thiamine monophosphate (TMP).</text>
</comment>
<evidence type="ECO:0000256" key="8">
    <source>
        <dbReference type="ARBA" id="ARBA00047851"/>
    </source>
</evidence>
<comment type="similarity">
    <text evidence="10 11">Belongs to the thiamine-phosphate synthase family.</text>
</comment>
<dbReference type="GO" id="GO:0004789">
    <property type="term" value="F:thiamine-phosphate diphosphorylase activity"/>
    <property type="evidence" value="ECO:0007669"/>
    <property type="project" value="UniProtKB-UniRule"/>
</dbReference>
<evidence type="ECO:0000259" key="13">
    <source>
        <dbReference type="Pfam" id="PF02581"/>
    </source>
</evidence>
<comment type="catalytic activity">
    <reaction evidence="9 10 11">
        <text>2-[(2R,5Z)-2-carboxy-4-methylthiazol-5(2H)-ylidene]ethyl phosphate + 4-amino-2-methyl-5-(diphosphooxymethyl)pyrimidine + 2 H(+) = thiamine phosphate + CO2 + diphosphate</text>
        <dbReference type="Rhea" id="RHEA:47844"/>
        <dbReference type="ChEBI" id="CHEBI:15378"/>
        <dbReference type="ChEBI" id="CHEBI:16526"/>
        <dbReference type="ChEBI" id="CHEBI:33019"/>
        <dbReference type="ChEBI" id="CHEBI:37575"/>
        <dbReference type="ChEBI" id="CHEBI:57841"/>
        <dbReference type="ChEBI" id="CHEBI:62899"/>
        <dbReference type="EC" id="2.5.1.3"/>
    </reaction>
</comment>
<comment type="catalytic activity">
    <reaction evidence="7 10 11">
        <text>4-methyl-5-(2-phosphooxyethyl)-thiazole + 4-amino-2-methyl-5-(diphosphooxymethyl)pyrimidine + H(+) = thiamine phosphate + diphosphate</text>
        <dbReference type="Rhea" id="RHEA:22328"/>
        <dbReference type="ChEBI" id="CHEBI:15378"/>
        <dbReference type="ChEBI" id="CHEBI:33019"/>
        <dbReference type="ChEBI" id="CHEBI:37575"/>
        <dbReference type="ChEBI" id="CHEBI:57841"/>
        <dbReference type="ChEBI" id="CHEBI:58296"/>
        <dbReference type="EC" id="2.5.1.3"/>
    </reaction>
</comment>
<dbReference type="InterPro" id="IPR022998">
    <property type="entry name" value="ThiamineP_synth_TenI"/>
</dbReference>
<dbReference type="CDD" id="cd00564">
    <property type="entry name" value="TMP_TenI"/>
    <property type="match status" value="1"/>
</dbReference>
<evidence type="ECO:0000313" key="15">
    <source>
        <dbReference type="Proteomes" id="UP000198916"/>
    </source>
</evidence>
<feature type="binding site" evidence="10">
    <location>
        <begin position="189"/>
        <end position="190"/>
    </location>
    <ligand>
        <name>2-[(2R,5Z)-2-carboxy-4-methylthiazol-5(2H)-ylidene]ethyl phosphate</name>
        <dbReference type="ChEBI" id="CHEBI:62899"/>
    </ligand>
</feature>
<feature type="binding site" evidence="10">
    <location>
        <position position="74"/>
    </location>
    <ligand>
        <name>Mg(2+)</name>
        <dbReference type="ChEBI" id="CHEBI:18420"/>
    </ligand>
</feature>
<feature type="binding site" evidence="10">
    <location>
        <position position="73"/>
    </location>
    <ligand>
        <name>4-amino-2-methyl-5-(diphosphooxymethyl)pyrimidine</name>
        <dbReference type="ChEBI" id="CHEBI:57841"/>
    </ligand>
</feature>
<dbReference type="InterPro" id="IPR034291">
    <property type="entry name" value="TMP_synthase"/>
</dbReference>
<keyword evidence="5 10" id="KW-0460">Magnesium</keyword>
<comment type="pathway">
    <text evidence="2 10 12">Cofactor biosynthesis; thiamine diphosphate biosynthesis; thiamine phosphate from 4-amino-2-methyl-5-diphosphomethylpyrimidine and 4-methyl-5-(2-phosphoethyl)-thiazole: step 1/1.</text>
</comment>
<reference evidence="15" key="1">
    <citation type="submission" date="2016-10" db="EMBL/GenBank/DDBJ databases">
        <authorList>
            <person name="Varghese N."/>
            <person name="Submissions S."/>
        </authorList>
    </citation>
    <scope>NUCLEOTIDE SEQUENCE [LARGE SCALE GENOMIC DNA]</scope>
    <source>
        <strain evidence="15">Jip14</strain>
    </source>
</reference>
<feature type="domain" description="Thiamine phosphate synthase/TenI" evidence="13">
    <location>
        <begin position="11"/>
        <end position="192"/>
    </location>
</feature>
<accession>A0A1H7LU50</accession>
<keyword evidence="6 10" id="KW-0784">Thiamine biosynthesis</keyword>
<comment type="cofactor">
    <cofactor evidence="10">
        <name>Mg(2+)</name>
        <dbReference type="ChEBI" id="CHEBI:18420"/>
    </cofactor>
    <text evidence="10">Binds 1 Mg(2+) ion per subunit.</text>
</comment>
<dbReference type="STRING" id="332977.SAMN05421740_103254"/>
<feature type="binding site" evidence="10">
    <location>
        <begin position="138"/>
        <end position="140"/>
    </location>
    <ligand>
        <name>2-[(2R,5Z)-2-carboxy-4-methylthiazol-5(2H)-ylidene]ethyl phosphate</name>
        <dbReference type="ChEBI" id="CHEBI:62899"/>
    </ligand>
</feature>
<evidence type="ECO:0000256" key="10">
    <source>
        <dbReference type="HAMAP-Rule" id="MF_00097"/>
    </source>
</evidence>
<dbReference type="EC" id="2.5.1.3" evidence="10"/>
<dbReference type="InterPro" id="IPR036206">
    <property type="entry name" value="ThiamineP_synth_sf"/>
</dbReference>
<protein>
    <recommendedName>
        <fullName evidence="10">Thiamine-phosphate synthase</fullName>
        <shortName evidence="10">TP synthase</shortName>
        <shortName evidence="10">TPS</shortName>
        <ecNumber evidence="10">2.5.1.3</ecNumber>
    </recommendedName>
    <alternativeName>
        <fullName evidence="10">Thiamine-phosphate pyrophosphorylase</fullName>
        <shortName evidence="10">TMP pyrophosphorylase</shortName>
        <shortName evidence="10">TMP-PPase</shortName>
    </alternativeName>
</protein>
<proteinExistence type="inferred from homology"/>
<comment type="caution">
    <text evidence="10">Lacks conserved residue(s) required for the propagation of feature annotation.</text>
</comment>
<dbReference type="PANTHER" id="PTHR20857:SF23">
    <property type="entry name" value="THIAMINE BIOSYNTHETIC BIFUNCTIONAL ENZYME"/>
    <property type="match status" value="1"/>
</dbReference>
<feature type="binding site" evidence="10">
    <location>
        <begin position="41"/>
        <end position="45"/>
    </location>
    <ligand>
        <name>4-amino-2-methyl-5-(diphosphooxymethyl)pyrimidine</name>
        <dbReference type="ChEBI" id="CHEBI:57841"/>
    </ligand>
</feature>
<feature type="binding site" evidence="10">
    <location>
        <position position="93"/>
    </location>
    <ligand>
        <name>Mg(2+)</name>
        <dbReference type="ChEBI" id="CHEBI:18420"/>
    </ligand>
</feature>
<dbReference type="EMBL" id="FNZR01000003">
    <property type="protein sequence ID" value="SEL01847.1"/>
    <property type="molecule type" value="Genomic_DNA"/>
</dbReference>
<comment type="catalytic activity">
    <reaction evidence="8 10 11">
        <text>2-(2-carboxy-4-methylthiazol-5-yl)ethyl phosphate + 4-amino-2-methyl-5-(diphosphooxymethyl)pyrimidine + 2 H(+) = thiamine phosphate + CO2 + diphosphate</text>
        <dbReference type="Rhea" id="RHEA:47848"/>
        <dbReference type="ChEBI" id="CHEBI:15378"/>
        <dbReference type="ChEBI" id="CHEBI:16526"/>
        <dbReference type="ChEBI" id="CHEBI:33019"/>
        <dbReference type="ChEBI" id="CHEBI:37575"/>
        <dbReference type="ChEBI" id="CHEBI:57841"/>
        <dbReference type="ChEBI" id="CHEBI:62890"/>
        <dbReference type="EC" id="2.5.1.3"/>
    </reaction>
</comment>
<evidence type="ECO:0000256" key="11">
    <source>
        <dbReference type="RuleBase" id="RU003826"/>
    </source>
</evidence>
<evidence type="ECO:0000256" key="7">
    <source>
        <dbReference type="ARBA" id="ARBA00047334"/>
    </source>
</evidence>
<keyword evidence="4 10" id="KW-0479">Metal-binding</keyword>
<dbReference type="AlphaFoldDB" id="A0A1H7LU50"/>
<dbReference type="HAMAP" id="MF_00097">
    <property type="entry name" value="TMP_synthase"/>
    <property type="match status" value="1"/>
</dbReference>
<evidence type="ECO:0000256" key="4">
    <source>
        <dbReference type="ARBA" id="ARBA00022723"/>
    </source>
</evidence>
<dbReference type="GO" id="GO:0000287">
    <property type="term" value="F:magnesium ion binding"/>
    <property type="evidence" value="ECO:0007669"/>
    <property type="project" value="UniProtKB-UniRule"/>
</dbReference>
<dbReference type="OrthoDB" id="9812206at2"/>
<evidence type="ECO:0000313" key="14">
    <source>
        <dbReference type="EMBL" id="SEL01847.1"/>
    </source>
</evidence>
<organism evidence="14 15">
    <name type="scientific">Parapedobacter koreensis</name>
    <dbReference type="NCBI Taxonomy" id="332977"/>
    <lineage>
        <taxon>Bacteria</taxon>
        <taxon>Pseudomonadati</taxon>
        <taxon>Bacteroidota</taxon>
        <taxon>Sphingobacteriia</taxon>
        <taxon>Sphingobacteriales</taxon>
        <taxon>Sphingobacteriaceae</taxon>
        <taxon>Parapedobacter</taxon>
    </lineage>
</organism>
<keyword evidence="3 10" id="KW-0808">Transferase</keyword>
<evidence type="ECO:0000256" key="3">
    <source>
        <dbReference type="ARBA" id="ARBA00022679"/>
    </source>
</evidence>
<dbReference type="Pfam" id="PF02581">
    <property type="entry name" value="TMP-TENI"/>
    <property type="match status" value="1"/>
</dbReference>